<dbReference type="Proteomes" id="UP001324115">
    <property type="component" value="Unassembled WGS sequence"/>
</dbReference>
<dbReference type="InterPro" id="IPR014895">
    <property type="entry name" value="Alginate_lyase_2"/>
</dbReference>
<gene>
    <name evidence="3" type="ORF">RGQ29_022912</name>
</gene>
<dbReference type="EMBL" id="JAXUIC010000006">
    <property type="protein sequence ID" value="KAK4585436.1"/>
    <property type="molecule type" value="Genomic_DNA"/>
</dbReference>
<evidence type="ECO:0000256" key="1">
    <source>
        <dbReference type="SAM" id="SignalP"/>
    </source>
</evidence>
<reference evidence="3 4" key="1">
    <citation type="journal article" date="2023" name="G3 (Bethesda)">
        <title>A haplotype-resolved chromosome-scale genome for Quercus rubra L. provides insights into the genetics of adaptive traits for red oak species.</title>
        <authorList>
            <person name="Kapoor B."/>
            <person name="Jenkins J."/>
            <person name="Schmutz J."/>
            <person name="Zhebentyayeva T."/>
            <person name="Kuelheim C."/>
            <person name="Coggeshall M."/>
            <person name="Heim C."/>
            <person name="Lasky J.R."/>
            <person name="Leites L."/>
            <person name="Islam-Faridi N."/>
            <person name="Romero-Severson J."/>
            <person name="DeLeo V.L."/>
            <person name="Lucas S.M."/>
            <person name="Lazic D."/>
            <person name="Gailing O."/>
            <person name="Carlson J."/>
            <person name="Staton M."/>
        </authorList>
    </citation>
    <scope>NUCLEOTIDE SEQUENCE [LARGE SCALE GENOMIC DNA]</scope>
    <source>
        <strain evidence="3">Pseudo-F2</strain>
    </source>
</reference>
<keyword evidence="4" id="KW-1185">Reference proteome</keyword>
<protein>
    <recommendedName>
        <fullName evidence="2">Alginate lyase 2 domain-containing protein</fullName>
    </recommendedName>
</protein>
<comment type="caution">
    <text evidence="3">The sequence shown here is derived from an EMBL/GenBank/DDBJ whole genome shotgun (WGS) entry which is preliminary data.</text>
</comment>
<dbReference type="AlphaFoldDB" id="A0AAN7F7T3"/>
<feature type="signal peptide" evidence="1">
    <location>
        <begin position="1"/>
        <end position="23"/>
    </location>
</feature>
<proteinExistence type="predicted"/>
<sequence length="131" mass="14622">MGAFHHIAPIILAFLVFMGWSTGQPMNPTQGFIKLPLNTSDFHIQKPYNLPITDRYSFLHGVHKLWVYSTDKPLSKNSPTNPRTEILIRGYNYSSGVWQFEGHGYVPNGTSGVCIMQVFGASSQATTVIYA</sequence>
<evidence type="ECO:0000313" key="3">
    <source>
        <dbReference type="EMBL" id="KAK4585436.1"/>
    </source>
</evidence>
<feature type="chain" id="PRO_5042864417" description="Alginate lyase 2 domain-containing protein" evidence="1">
    <location>
        <begin position="24"/>
        <end position="131"/>
    </location>
</feature>
<evidence type="ECO:0000313" key="4">
    <source>
        <dbReference type="Proteomes" id="UP001324115"/>
    </source>
</evidence>
<keyword evidence="1" id="KW-0732">Signal</keyword>
<dbReference type="Pfam" id="PF08787">
    <property type="entry name" value="Alginate_lyase2"/>
    <property type="match status" value="1"/>
</dbReference>
<evidence type="ECO:0000259" key="2">
    <source>
        <dbReference type="Pfam" id="PF08787"/>
    </source>
</evidence>
<feature type="domain" description="Alginate lyase 2" evidence="2">
    <location>
        <begin position="38"/>
        <end position="127"/>
    </location>
</feature>
<organism evidence="3 4">
    <name type="scientific">Quercus rubra</name>
    <name type="common">Northern red oak</name>
    <name type="synonym">Quercus borealis</name>
    <dbReference type="NCBI Taxonomy" id="3512"/>
    <lineage>
        <taxon>Eukaryota</taxon>
        <taxon>Viridiplantae</taxon>
        <taxon>Streptophyta</taxon>
        <taxon>Embryophyta</taxon>
        <taxon>Tracheophyta</taxon>
        <taxon>Spermatophyta</taxon>
        <taxon>Magnoliopsida</taxon>
        <taxon>eudicotyledons</taxon>
        <taxon>Gunneridae</taxon>
        <taxon>Pentapetalae</taxon>
        <taxon>rosids</taxon>
        <taxon>fabids</taxon>
        <taxon>Fagales</taxon>
        <taxon>Fagaceae</taxon>
        <taxon>Quercus</taxon>
    </lineage>
</organism>
<name>A0AAN7F7T3_QUERU</name>
<dbReference type="PANTHER" id="PTHR33681:SF20">
    <property type="entry name" value="ALGINATE LYASE 2 DOMAIN-CONTAINING PROTEIN"/>
    <property type="match status" value="1"/>
</dbReference>
<dbReference type="PANTHER" id="PTHR33681">
    <property type="entry name" value="BINDING PROTEIN, PUTATIVE, EXPRESSED-RELATED"/>
    <property type="match status" value="1"/>
</dbReference>
<accession>A0AAN7F7T3</accession>